<comment type="caution">
    <text evidence="2">The sequence shown here is derived from an EMBL/GenBank/DDBJ whole genome shotgun (WGS) entry which is preliminary data.</text>
</comment>
<sequence>QFQTLLADLAMAQGKRPVLLIDEGHELSDEMVHELRYLQNVQDCDAASPFTLILCGQPALRAMLRLKSFEAVAQRVSVRCHLAPLDLQQTAAFVRHSLSHAGIDRPLFTEAAIETLHTHASGLCRRLGNLATHALLDAALHKTPLVEEPSVRRAVAELDD</sequence>
<evidence type="ECO:0000259" key="1">
    <source>
        <dbReference type="Pfam" id="PF13401"/>
    </source>
</evidence>
<reference evidence="2" key="2">
    <citation type="journal article" date="2014" name="ISME J.">
        <title>Microbial stratification in low pH oxic and suboxic macroscopic growths along an acid mine drainage.</title>
        <authorList>
            <person name="Mendez-Garcia C."/>
            <person name="Mesa V."/>
            <person name="Sprenger R.R."/>
            <person name="Richter M."/>
            <person name="Diez M.S."/>
            <person name="Solano J."/>
            <person name="Bargiela R."/>
            <person name="Golyshina O.V."/>
            <person name="Manteca A."/>
            <person name="Ramos J.L."/>
            <person name="Gallego J.R."/>
            <person name="Llorente I."/>
            <person name="Martins Dos Santos V.A."/>
            <person name="Jensen O.N."/>
            <person name="Pelaez A.I."/>
            <person name="Sanchez J."/>
            <person name="Ferrer M."/>
        </authorList>
    </citation>
    <scope>NUCLEOTIDE SEQUENCE</scope>
</reference>
<name>T0ZWH4_9ZZZZ</name>
<gene>
    <name evidence="2" type="ORF">B1B_17670</name>
</gene>
<dbReference type="InterPro" id="IPR027417">
    <property type="entry name" value="P-loop_NTPase"/>
</dbReference>
<dbReference type="Pfam" id="PF13401">
    <property type="entry name" value="AAA_22"/>
    <property type="match status" value="1"/>
</dbReference>
<dbReference type="AlphaFoldDB" id="T0ZWH4"/>
<evidence type="ECO:0000313" key="2">
    <source>
        <dbReference type="EMBL" id="EQD33014.1"/>
    </source>
</evidence>
<dbReference type="EMBL" id="AUZY01011814">
    <property type="protein sequence ID" value="EQD33014.1"/>
    <property type="molecule type" value="Genomic_DNA"/>
</dbReference>
<dbReference type="PANTHER" id="PTHR35894:SF1">
    <property type="entry name" value="PHOSPHORIBULOKINASE _ URIDINE KINASE FAMILY"/>
    <property type="match status" value="1"/>
</dbReference>
<organism evidence="2">
    <name type="scientific">mine drainage metagenome</name>
    <dbReference type="NCBI Taxonomy" id="410659"/>
    <lineage>
        <taxon>unclassified sequences</taxon>
        <taxon>metagenomes</taxon>
        <taxon>ecological metagenomes</taxon>
    </lineage>
</organism>
<reference evidence="2" key="1">
    <citation type="submission" date="2013-08" db="EMBL/GenBank/DDBJ databases">
        <authorList>
            <person name="Mendez C."/>
            <person name="Richter M."/>
            <person name="Ferrer M."/>
            <person name="Sanchez J."/>
        </authorList>
    </citation>
    <scope>NUCLEOTIDE SEQUENCE</scope>
</reference>
<dbReference type="InterPro" id="IPR049945">
    <property type="entry name" value="AAA_22"/>
</dbReference>
<proteinExistence type="predicted"/>
<feature type="non-terminal residue" evidence="2">
    <location>
        <position position="1"/>
    </location>
</feature>
<feature type="domain" description="ORC1/DEAH AAA+ ATPase" evidence="1">
    <location>
        <begin position="5"/>
        <end position="64"/>
    </location>
</feature>
<protein>
    <submittedName>
        <fullName evidence="2">AAA ATPase</fullName>
    </submittedName>
</protein>
<accession>T0ZWH4</accession>
<dbReference type="InterPro" id="IPR052026">
    <property type="entry name" value="ExeA_AAA_ATPase_DNA-bind"/>
</dbReference>
<dbReference type="PANTHER" id="PTHR35894">
    <property type="entry name" value="GENERAL SECRETION PATHWAY PROTEIN A-RELATED"/>
    <property type="match status" value="1"/>
</dbReference>
<dbReference type="GO" id="GO:0016887">
    <property type="term" value="F:ATP hydrolysis activity"/>
    <property type="evidence" value="ECO:0007669"/>
    <property type="project" value="InterPro"/>
</dbReference>
<dbReference type="SUPFAM" id="SSF52540">
    <property type="entry name" value="P-loop containing nucleoside triphosphate hydrolases"/>
    <property type="match status" value="1"/>
</dbReference>